<feature type="compositionally biased region" description="Acidic residues" evidence="1">
    <location>
        <begin position="18"/>
        <end position="34"/>
    </location>
</feature>
<proteinExistence type="predicted"/>
<feature type="region of interest" description="Disordered" evidence="1">
    <location>
        <begin position="15"/>
        <end position="34"/>
    </location>
</feature>
<keyword evidence="3" id="KW-1185">Reference proteome</keyword>
<comment type="caution">
    <text evidence="2">The sequence shown here is derived from an EMBL/GenBank/DDBJ whole genome shotgun (WGS) entry which is preliminary data.</text>
</comment>
<organism evidence="2 3">
    <name type="scientific">Phytophthora rubi</name>
    <dbReference type="NCBI Taxonomy" id="129364"/>
    <lineage>
        <taxon>Eukaryota</taxon>
        <taxon>Sar</taxon>
        <taxon>Stramenopiles</taxon>
        <taxon>Oomycota</taxon>
        <taxon>Peronosporomycetes</taxon>
        <taxon>Peronosporales</taxon>
        <taxon>Peronosporaceae</taxon>
        <taxon>Phytophthora</taxon>
    </lineage>
</organism>
<accession>A0A6A4B1B5</accession>
<dbReference type="Proteomes" id="UP000434957">
    <property type="component" value="Unassembled WGS sequence"/>
</dbReference>
<evidence type="ECO:0000256" key="1">
    <source>
        <dbReference type="SAM" id="MobiDB-lite"/>
    </source>
</evidence>
<reference evidence="2 3" key="1">
    <citation type="submission" date="2018-08" db="EMBL/GenBank/DDBJ databases">
        <title>Genomic investigation of the strawberry pathogen Phytophthora fragariae indicates pathogenicity is determined by transcriptional variation in three key races.</title>
        <authorList>
            <person name="Adams T.M."/>
            <person name="Armitage A.D."/>
            <person name="Sobczyk M.K."/>
            <person name="Bates H.J."/>
            <person name="Dunwell J.M."/>
            <person name="Nellist C.F."/>
            <person name="Harrison R.J."/>
        </authorList>
    </citation>
    <scope>NUCLEOTIDE SEQUENCE [LARGE SCALE GENOMIC DNA]</scope>
    <source>
        <strain evidence="2 3">SCRP333</strain>
    </source>
</reference>
<evidence type="ECO:0000313" key="3">
    <source>
        <dbReference type="Proteomes" id="UP000434957"/>
    </source>
</evidence>
<dbReference type="AlphaFoldDB" id="A0A6A4B1B5"/>
<protein>
    <submittedName>
        <fullName evidence="2">Uncharacterized protein</fullName>
    </submittedName>
</protein>
<gene>
    <name evidence="2" type="ORF">PR003_g32162</name>
</gene>
<evidence type="ECO:0000313" key="2">
    <source>
        <dbReference type="EMBL" id="KAE9266327.1"/>
    </source>
</evidence>
<name>A0A6A4B1B5_9STRA</name>
<dbReference type="EMBL" id="QXFT01007441">
    <property type="protein sequence ID" value="KAE9266327.1"/>
    <property type="molecule type" value="Genomic_DNA"/>
</dbReference>
<sequence>IAAVDLPSGHAKELELFINDDESEAADETEDDEEDEFFDVVCVHKDTSVSVADLTA</sequence>
<feature type="non-terminal residue" evidence="2">
    <location>
        <position position="1"/>
    </location>
</feature>